<evidence type="ECO:0000256" key="5">
    <source>
        <dbReference type="ARBA" id="ARBA00012596"/>
    </source>
</evidence>
<proteinExistence type="inferred from homology"/>
<dbReference type="VEuPathDB" id="FungiDB:YALI0_F20108g"/>
<evidence type="ECO:0000256" key="6">
    <source>
        <dbReference type="ARBA" id="ARBA00022679"/>
    </source>
</evidence>
<dbReference type="InterPro" id="IPR038887">
    <property type="entry name" value="Nus1/NgBR"/>
</dbReference>
<evidence type="ECO:0000313" key="14">
    <source>
        <dbReference type="EMBL" id="AOW07453.1"/>
    </source>
</evidence>
<dbReference type="VEuPathDB" id="FungiDB:YALI1_F26726g"/>
<reference evidence="15 17" key="2">
    <citation type="submission" date="2018-07" db="EMBL/GenBank/DDBJ databases">
        <title>Draft Genome Assemblies for Five Robust Yarrowia lipolytica Strains Exhibiting High Lipid Production and Pentose Sugar Utilization and Sugar Alcohol Secretion from Undetoxified Lignocellulosic Biomass Hydrolysates.</title>
        <authorList>
            <consortium name="DOE Joint Genome Institute"/>
            <person name="Walker C."/>
            <person name="Ryu S."/>
            <person name="Na H."/>
            <person name="Zane M."/>
            <person name="LaButti K."/>
            <person name="Lipzen A."/>
            <person name="Haridas S."/>
            <person name="Barry K."/>
            <person name="Grigoriev I.V."/>
            <person name="Quarterman J."/>
            <person name="Slininger P."/>
            <person name="Dien B."/>
            <person name="Trinh C.T."/>
        </authorList>
    </citation>
    <scope>NUCLEOTIDE SEQUENCE [LARGE SCALE GENOMIC DNA]</scope>
    <source>
        <strain evidence="15 17">YB392</strain>
    </source>
</reference>
<feature type="transmembrane region" description="Helical" evidence="13">
    <location>
        <begin position="24"/>
        <end position="49"/>
    </location>
</feature>
<sequence length="301" mass="33746">MFTRLNQMLYPSSANPKFMPSDPWSFICFHVLHTVLLVFHLAYSLVHFVQYVAHRIKIRGLAISYHHNRTPQLISHDVADLTKLPNHLAVIVDLQDGSEEGGGVEGLVAQISEIAAWCCGTGEIKQLSVYERTGCLKSYNIKDVYKLVEEGMRSYYGSEMPSIKIDVPHSGAAHPTGESNGKVVNRKTDNKNDLTIHLLSEEDGRECLVDLTKTLSELAIAKKLKPRDITVDVIDEQMNMLVVTEPELLIVFGPQLDLQGFPPWQIRLTEIYHQPDNDAVTYGVFLKALQSFASCKQNVGK</sequence>
<gene>
    <name evidence="15" type="ORF">B0I71DRAFT_136773</name>
    <name evidence="14" type="ORF">YALI1_F26726g</name>
</gene>
<evidence type="ECO:0000313" key="16">
    <source>
        <dbReference type="Proteomes" id="UP000182444"/>
    </source>
</evidence>
<evidence type="ECO:0000256" key="12">
    <source>
        <dbReference type="ARBA" id="ARBA00047353"/>
    </source>
</evidence>
<keyword evidence="6" id="KW-0808">Transferase</keyword>
<evidence type="ECO:0000256" key="1">
    <source>
        <dbReference type="ARBA" id="ARBA00001946"/>
    </source>
</evidence>
<dbReference type="AlphaFoldDB" id="A0A1D8NPC9"/>
<comment type="similarity">
    <text evidence="4">Belongs to the UPP synthase family.</text>
</comment>
<organism evidence="14 16">
    <name type="scientific">Yarrowia lipolytica</name>
    <name type="common">Candida lipolytica</name>
    <dbReference type="NCBI Taxonomy" id="4952"/>
    <lineage>
        <taxon>Eukaryota</taxon>
        <taxon>Fungi</taxon>
        <taxon>Dikarya</taxon>
        <taxon>Ascomycota</taxon>
        <taxon>Saccharomycotina</taxon>
        <taxon>Dipodascomycetes</taxon>
        <taxon>Dipodascales</taxon>
        <taxon>Dipodascales incertae sedis</taxon>
        <taxon>Yarrowia</taxon>
    </lineage>
</organism>
<evidence type="ECO:0000256" key="10">
    <source>
        <dbReference type="ARBA" id="ARBA00022989"/>
    </source>
</evidence>
<name>A0A1D8NPC9_YARLL</name>
<accession>A0A1D8NPC9</accession>
<keyword evidence="11 13" id="KW-0472">Membrane</keyword>
<dbReference type="EMBL" id="CP017558">
    <property type="protein sequence ID" value="AOW07453.1"/>
    <property type="molecule type" value="Genomic_DNA"/>
</dbReference>
<dbReference type="EMBL" id="KZ859131">
    <property type="protein sequence ID" value="RDW22942.1"/>
    <property type="molecule type" value="Genomic_DNA"/>
</dbReference>
<keyword evidence="7 13" id="KW-0812">Transmembrane</keyword>
<dbReference type="GO" id="GO:0043048">
    <property type="term" value="P:dolichyl monophosphate biosynthetic process"/>
    <property type="evidence" value="ECO:0007669"/>
    <property type="project" value="EnsemblFungi"/>
</dbReference>
<evidence type="ECO:0000256" key="2">
    <source>
        <dbReference type="ARBA" id="ARBA00004586"/>
    </source>
</evidence>
<dbReference type="GO" id="GO:0045547">
    <property type="term" value="F:ditrans,polycis-polyprenyl diphosphate synthase [(2E,6E)-farnesyl diphosphate specific] activity"/>
    <property type="evidence" value="ECO:0007669"/>
    <property type="project" value="UniProtKB-EC"/>
</dbReference>
<comment type="cofactor">
    <cofactor evidence="1">
        <name>Mg(2+)</name>
        <dbReference type="ChEBI" id="CHEBI:18420"/>
    </cofactor>
</comment>
<evidence type="ECO:0000256" key="9">
    <source>
        <dbReference type="ARBA" id="ARBA00022842"/>
    </source>
</evidence>
<dbReference type="eggNOG" id="KOG2818">
    <property type="taxonomic scope" value="Eukaryota"/>
</dbReference>
<protein>
    <recommendedName>
        <fullName evidence="5">ditrans,polycis-polyprenyl diphosphate synthase [(2E,6E)-farnesyldiphosphate specific]</fullName>
        <ecNumber evidence="5">2.5.1.87</ecNumber>
    </recommendedName>
</protein>
<evidence type="ECO:0000256" key="13">
    <source>
        <dbReference type="SAM" id="Phobius"/>
    </source>
</evidence>
<keyword evidence="8" id="KW-0256">Endoplasmic reticulum</keyword>
<evidence type="ECO:0000256" key="3">
    <source>
        <dbReference type="ARBA" id="ARBA00004922"/>
    </source>
</evidence>
<dbReference type="GeneID" id="2908051"/>
<evidence type="ECO:0000256" key="11">
    <source>
        <dbReference type="ARBA" id="ARBA00023136"/>
    </source>
</evidence>
<dbReference type="InterPro" id="IPR036424">
    <property type="entry name" value="UPP_synth-like_sf"/>
</dbReference>
<dbReference type="GO" id="GO:0005811">
    <property type="term" value="C:lipid droplet"/>
    <property type="evidence" value="ECO:0007669"/>
    <property type="project" value="EnsemblFungi"/>
</dbReference>
<dbReference type="GO" id="GO:1904423">
    <property type="term" value="C:dehydrodolichyl diphosphate synthase complex"/>
    <property type="evidence" value="ECO:0007669"/>
    <property type="project" value="EnsemblFungi"/>
</dbReference>
<keyword evidence="10 13" id="KW-1133">Transmembrane helix</keyword>
<dbReference type="Gene3D" id="3.40.1180.10">
    <property type="entry name" value="Decaprenyl diphosphate synthase-like"/>
    <property type="match status" value="1"/>
</dbReference>
<comment type="subcellular location">
    <subcellularLocation>
        <location evidence="2">Endoplasmic reticulum membrane</location>
    </subcellularLocation>
</comment>
<dbReference type="KEGG" id="yli:2908051"/>
<evidence type="ECO:0000313" key="17">
    <source>
        <dbReference type="Proteomes" id="UP000256601"/>
    </source>
</evidence>
<dbReference type="UniPathway" id="UPA00378"/>
<dbReference type="Proteomes" id="UP000256601">
    <property type="component" value="Unassembled WGS sequence"/>
</dbReference>
<dbReference type="Proteomes" id="UP000182444">
    <property type="component" value="Chromosome 1F"/>
</dbReference>
<dbReference type="PANTHER" id="PTHR21528">
    <property type="entry name" value="DEHYDRODOLICHYL DIPHOSPHATE SYNTHASE COMPLEX SUBUNIT NUS1"/>
    <property type="match status" value="1"/>
</dbReference>
<comment type="pathway">
    <text evidence="3">Protein modification; protein glycosylation.</text>
</comment>
<dbReference type="EC" id="2.5.1.87" evidence="5"/>
<keyword evidence="9" id="KW-0460">Magnesium</keyword>
<dbReference type="SUPFAM" id="SSF64005">
    <property type="entry name" value="Undecaprenyl diphosphate synthase"/>
    <property type="match status" value="1"/>
</dbReference>
<dbReference type="GO" id="GO:0005789">
    <property type="term" value="C:endoplasmic reticulum membrane"/>
    <property type="evidence" value="ECO:0007669"/>
    <property type="project" value="UniProtKB-SubCell"/>
</dbReference>
<evidence type="ECO:0000313" key="15">
    <source>
        <dbReference type="EMBL" id="RDW22942.1"/>
    </source>
</evidence>
<reference evidence="14 16" key="1">
    <citation type="journal article" date="2016" name="PLoS ONE">
        <title>Sequence Assembly of Yarrowia lipolytica Strain W29/CLIB89 Shows Transposable Element Diversity.</title>
        <authorList>
            <person name="Magnan C."/>
            <person name="Yu J."/>
            <person name="Chang I."/>
            <person name="Jahn E."/>
            <person name="Kanomata Y."/>
            <person name="Wu J."/>
            <person name="Zeller M."/>
            <person name="Oakes M."/>
            <person name="Baldi P."/>
            <person name="Sandmeyer S."/>
        </authorList>
    </citation>
    <scope>NUCLEOTIDE SEQUENCE [LARGE SCALE GENOMIC DNA]</scope>
    <source>
        <strain evidence="14">CLIB89</strain>
        <strain evidence="16">CLIB89(W29)</strain>
    </source>
</reference>
<evidence type="ECO:0000256" key="8">
    <source>
        <dbReference type="ARBA" id="ARBA00022824"/>
    </source>
</evidence>
<evidence type="ECO:0000256" key="4">
    <source>
        <dbReference type="ARBA" id="ARBA00005432"/>
    </source>
</evidence>
<comment type="catalytic activity">
    <reaction evidence="12">
        <text>n isopentenyl diphosphate + (2E,6E)-farnesyl diphosphate = a di-trans,poly-cis-polyprenyl diphosphate + n diphosphate</text>
        <dbReference type="Rhea" id="RHEA:53008"/>
        <dbReference type="Rhea" id="RHEA-COMP:19494"/>
        <dbReference type="ChEBI" id="CHEBI:33019"/>
        <dbReference type="ChEBI" id="CHEBI:128769"/>
        <dbReference type="ChEBI" id="CHEBI:136960"/>
        <dbReference type="ChEBI" id="CHEBI:175763"/>
        <dbReference type="EC" id="2.5.1.87"/>
    </reaction>
</comment>
<dbReference type="OMA" id="AWSSCAG"/>
<evidence type="ECO:0000256" key="7">
    <source>
        <dbReference type="ARBA" id="ARBA00022692"/>
    </source>
</evidence>
<dbReference type="PANTHER" id="PTHR21528:SF0">
    <property type="entry name" value="DEHYDRODOLICHYL DIPHOSPHATE SYNTHASE COMPLEX SUBUNIT NUS1"/>
    <property type="match status" value="1"/>
</dbReference>